<evidence type="ECO:0000313" key="4">
    <source>
        <dbReference type="EMBL" id="VFK43202.1"/>
    </source>
</evidence>
<evidence type="ECO:0000313" key="3">
    <source>
        <dbReference type="EMBL" id="VFK38916.1"/>
    </source>
</evidence>
<dbReference type="AlphaFoldDB" id="A0A450YBI8"/>
<name>A0A450YBI8_9GAMM</name>
<proteinExistence type="predicted"/>
<gene>
    <name evidence="5" type="ORF">BECKSD772D_GA0070982_103113</name>
    <name evidence="4" type="ORF">BECKSD772E_GA0070983_102318</name>
    <name evidence="3" type="ORF">BECKSD772F_GA0070984_103018</name>
</gene>
<sequence>MTHFFASTLGHFGRQLIRNLGILGLVFALAACQALPQRADRVGNVPDDPKDRSEEAEIFYQSVAAGALIGGVAGAVIGRKMSDDGKGTLLGTVIGSAIGSAVANEYAKKKISEFRDVRLKNKQLETLVSQARKYNDEVRAYNASLDAEIASLRKMNKADRERLAIAKLKVVKEKKTEIAARIEEREQIKNALVEDQQLKMARHLEGLRRQEKELDLKIARYEKLAGSGAIIG</sequence>
<feature type="coiled-coil region" evidence="1">
    <location>
        <begin position="193"/>
        <end position="224"/>
    </location>
</feature>
<dbReference type="InterPro" id="IPR008816">
    <property type="entry name" value="Gly_zipper_2TM_dom"/>
</dbReference>
<keyword evidence="1" id="KW-0175">Coiled coil</keyword>
<accession>A0A450YBI8</accession>
<feature type="domain" description="Glycine zipper 2TM" evidence="2">
    <location>
        <begin position="65"/>
        <end position="105"/>
    </location>
</feature>
<evidence type="ECO:0000259" key="2">
    <source>
        <dbReference type="Pfam" id="PF05433"/>
    </source>
</evidence>
<protein>
    <submittedName>
        <fullName evidence="3">Glycine zipper 2TM domain-containing protein</fullName>
    </submittedName>
</protein>
<dbReference type="EMBL" id="CAADHB010000031">
    <property type="protein sequence ID" value="VFK78977.1"/>
    <property type="molecule type" value="Genomic_DNA"/>
</dbReference>
<organism evidence="3">
    <name type="scientific">Candidatus Kentrum sp. SD</name>
    <dbReference type="NCBI Taxonomy" id="2126332"/>
    <lineage>
        <taxon>Bacteria</taxon>
        <taxon>Pseudomonadati</taxon>
        <taxon>Pseudomonadota</taxon>
        <taxon>Gammaproteobacteria</taxon>
        <taxon>Candidatus Kentrum</taxon>
    </lineage>
</organism>
<dbReference type="EMBL" id="CAADFU010000023">
    <property type="protein sequence ID" value="VFK43202.1"/>
    <property type="molecule type" value="Genomic_DNA"/>
</dbReference>
<reference evidence="3" key="1">
    <citation type="submission" date="2019-02" db="EMBL/GenBank/DDBJ databases">
        <authorList>
            <person name="Gruber-Vodicka R. H."/>
            <person name="Seah K. B. B."/>
        </authorList>
    </citation>
    <scope>NUCLEOTIDE SEQUENCE</scope>
    <source>
        <strain evidence="5">BECK_S127</strain>
        <strain evidence="4">BECK_S1320</strain>
        <strain evidence="3">BECK_S1321</strain>
    </source>
</reference>
<feature type="coiled-coil region" evidence="1">
    <location>
        <begin position="117"/>
        <end position="144"/>
    </location>
</feature>
<dbReference type="EMBL" id="CAADFR010000030">
    <property type="protein sequence ID" value="VFK38916.1"/>
    <property type="molecule type" value="Genomic_DNA"/>
</dbReference>
<dbReference type="GO" id="GO:0019867">
    <property type="term" value="C:outer membrane"/>
    <property type="evidence" value="ECO:0007669"/>
    <property type="project" value="InterPro"/>
</dbReference>
<evidence type="ECO:0000313" key="5">
    <source>
        <dbReference type="EMBL" id="VFK78977.1"/>
    </source>
</evidence>
<evidence type="ECO:0000256" key="1">
    <source>
        <dbReference type="SAM" id="Coils"/>
    </source>
</evidence>
<dbReference type="Pfam" id="PF05433">
    <property type="entry name" value="Rick_17kDa_Anti"/>
    <property type="match status" value="1"/>
</dbReference>